<proteinExistence type="predicted"/>
<evidence type="ECO:0000256" key="1">
    <source>
        <dbReference type="SAM" id="Phobius"/>
    </source>
</evidence>
<protein>
    <submittedName>
        <fullName evidence="2">Uncharacterized protein</fullName>
    </submittedName>
</protein>
<accession>A0A5C6TGQ0</accession>
<keyword evidence="1" id="KW-0472">Membrane</keyword>
<dbReference type="EMBL" id="VMNF01000004">
    <property type="protein sequence ID" value="TXC09903.1"/>
    <property type="molecule type" value="Genomic_DNA"/>
</dbReference>
<gene>
    <name evidence="2" type="ORF">FocTR4_00004392</name>
</gene>
<dbReference type="AlphaFoldDB" id="A0A5C6TGQ0"/>
<feature type="non-terminal residue" evidence="2">
    <location>
        <position position="1"/>
    </location>
</feature>
<feature type="transmembrane region" description="Helical" evidence="1">
    <location>
        <begin position="164"/>
        <end position="186"/>
    </location>
</feature>
<reference evidence="2 3" key="1">
    <citation type="submission" date="2019-07" db="EMBL/GenBank/DDBJ databases">
        <title>The First High-Quality Draft Genome Sequence of the Causal Agent of the Current Panama Disease Epidemic.</title>
        <authorList>
            <person name="Warmington R.J."/>
            <person name="Kay W."/>
            <person name="Jeffries A."/>
            <person name="Bebber D."/>
            <person name="Moore K."/>
            <person name="Studholme D.J."/>
        </authorList>
    </citation>
    <scope>NUCLEOTIDE SEQUENCE [LARGE SCALE GENOMIC DNA]</scope>
    <source>
        <strain evidence="2 3">TR4</strain>
    </source>
</reference>
<keyword evidence="1" id="KW-1133">Transmembrane helix</keyword>
<organism evidence="2 3">
    <name type="scientific">Fusarium oxysporum f. sp. cubense</name>
    <dbReference type="NCBI Taxonomy" id="61366"/>
    <lineage>
        <taxon>Eukaryota</taxon>
        <taxon>Fungi</taxon>
        <taxon>Dikarya</taxon>
        <taxon>Ascomycota</taxon>
        <taxon>Pezizomycotina</taxon>
        <taxon>Sordariomycetes</taxon>
        <taxon>Hypocreomycetidae</taxon>
        <taxon>Hypocreales</taxon>
        <taxon>Nectriaceae</taxon>
        <taxon>Fusarium</taxon>
        <taxon>Fusarium oxysporum species complex</taxon>
    </lineage>
</organism>
<comment type="caution">
    <text evidence="2">The sequence shown here is derived from an EMBL/GenBank/DDBJ whole genome shotgun (WGS) entry which is preliminary data.</text>
</comment>
<evidence type="ECO:0000313" key="3">
    <source>
        <dbReference type="Proteomes" id="UP000321331"/>
    </source>
</evidence>
<sequence length="230" mass="25389">PISKDNNYNFNSKTNIIYLISTFNNYYFERGFYRKIIIYYAKVLIPNRQLINTLGLYNIGSLSNIIYKGGEFRDCCYEKGYYSKNSMYYSNRCQSEFGTCSSVDESSTTTTAMHKTLTSITASLTHLDVASVNSTSTSIAVISTDPGAISTSSLISSLSVDAEAGIAVGSVIGGIGAIGLLPWLIIRRKNKISLLLMTDGGEVKHNNEPRYELHGETSAKLPAGYKNYKR</sequence>
<name>A0A5C6TGQ0_FUSOC</name>
<keyword evidence="1" id="KW-0812">Transmembrane</keyword>
<evidence type="ECO:0000313" key="2">
    <source>
        <dbReference type="EMBL" id="TXC09903.1"/>
    </source>
</evidence>
<dbReference type="Proteomes" id="UP000321331">
    <property type="component" value="Unassembled WGS sequence"/>
</dbReference>